<dbReference type="AlphaFoldDB" id="A0A0A1W8L7"/>
<comment type="caution">
    <text evidence="3">The sequence shown here is derived from an EMBL/GenBank/DDBJ whole genome shotgun (WGS) entry which is preliminary data.</text>
</comment>
<dbReference type="EMBL" id="BBPI01000063">
    <property type="protein sequence ID" value="GAM01461.1"/>
    <property type="molecule type" value="Genomic_DNA"/>
</dbReference>
<dbReference type="RefSeq" id="WP_042488205.1">
    <property type="nucleotide sequence ID" value="NZ_BBPI01000063.1"/>
</dbReference>
<gene>
    <name evidence="3" type="ORF">SP5_063_00340</name>
</gene>
<protein>
    <submittedName>
        <fullName evidence="3">Uncharacterized protein</fullName>
    </submittedName>
</protein>
<keyword evidence="4" id="KW-1185">Reference proteome</keyword>
<evidence type="ECO:0000256" key="1">
    <source>
        <dbReference type="SAM" id="MobiDB-lite"/>
    </source>
</evidence>
<feature type="transmembrane region" description="Helical" evidence="2">
    <location>
        <begin position="98"/>
        <end position="126"/>
    </location>
</feature>
<feature type="region of interest" description="Disordered" evidence="1">
    <location>
        <begin position="29"/>
        <end position="50"/>
    </location>
</feature>
<evidence type="ECO:0000313" key="3">
    <source>
        <dbReference type="EMBL" id="GAM01461.1"/>
    </source>
</evidence>
<dbReference type="eggNOG" id="ENOG5030RUN">
    <property type="taxonomic scope" value="Bacteria"/>
</dbReference>
<dbReference type="Proteomes" id="UP000032305">
    <property type="component" value="Unassembled WGS sequence"/>
</dbReference>
<organism evidence="3 4">
    <name type="scientific">Sphingomonas parapaucimobilis NBRC 15100</name>
    <dbReference type="NCBI Taxonomy" id="1219049"/>
    <lineage>
        <taxon>Bacteria</taxon>
        <taxon>Pseudomonadati</taxon>
        <taxon>Pseudomonadota</taxon>
        <taxon>Alphaproteobacteria</taxon>
        <taxon>Sphingomonadales</taxon>
        <taxon>Sphingomonadaceae</taxon>
        <taxon>Sphingomonas</taxon>
    </lineage>
</organism>
<keyword evidence="2" id="KW-0812">Transmembrane</keyword>
<keyword evidence="2" id="KW-0472">Membrane</keyword>
<reference evidence="3 4" key="1">
    <citation type="submission" date="2014-11" db="EMBL/GenBank/DDBJ databases">
        <title>Whole genome shotgun sequence of Sphingomonas parapaucimobilis NBRC 15100.</title>
        <authorList>
            <person name="Katano-Makiyama Y."/>
            <person name="Hosoyama A."/>
            <person name="Hashimoto M."/>
            <person name="Hosoyama Y."/>
            <person name="Noguchi M."/>
            <person name="Numata M."/>
            <person name="Tsuchikane K."/>
            <person name="Hirakata S."/>
            <person name="Uohara A."/>
            <person name="Shimodaira J."/>
            <person name="Ohji S."/>
            <person name="Ichikawa N."/>
            <person name="Kimura A."/>
            <person name="Yamazoe A."/>
            <person name="Fujita N."/>
        </authorList>
    </citation>
    <scope>NUCLEOTIDE SEQUENCE [LARGE SCALE GENOMIC DNA]</scope>
    <source>
        <strain evidence="3 4">NBRC 15100</strain>
    </source>
</reference>
<keyword evidence="2" id="KW-1133">Transmembrane helix</keyword>
<accession>A0A0A1W8L7</accession>
<evidence type="ECO:0000313" key="4">
    <source>
        <dbReference type="Proteomes" id="UP000032305"/>
    </source>
</evidence>
<dbReference type="OrthoDB" id="7569864at2"/>
<proteinExistence type="predicted"/>
<name>A0A0A1W8L7_9SPHN</name>
<sequence length="149" mass="16372">MTDMPPSRFRVVERGRRLEVIDTQAVKSEATISAKPEPTKSPAKPLAPVKGAGLDQWASKKLSEKMGAKTPGTWTTSRLYDAKAPRTFVLGEQGMQTMIFVAAGLIVAVILAIIFPPLFAVPLALANPKIRGFVRRWATEQIDRFEARP</sequence>
<evidence type="ECO:0000256" key="2">
    <source>
        <dbReference type="SAM" id="Phobius"/>
    </source>
</evidence>